<protein>
    <recommendedName>
        <fullName evidence="5">MAC/Perforin domain-containing protein</fullName>
    </recommendedName>
</protein>
<evidence type="ECO:0008006" key="5">
    <source>
        <dbReference type="Google" id="ProtNLM"/>
    </source>
</evidence>
<feature type="region of interest" description="Disordered" evidence="1">
    <location>
        <begin position="508"/>
        <end position="560"/>
    </location>
</feature>
<sequence length="578" mass="63617">MKLKFLFALFKIIALENMFHITQDVVTVSTKCSERGHTLPNQSYRVAQRTKYDHLHFWGSSNTLLGKKNDQSLLQLRIRNRRRRNDEEEEEDDQGEQENGQEEEENGQGNDDEDDDTSTHSNSSGSNNAHNGHYGNKKGSNKIKKNSNHHYLRNLNAHNHNGNNNGSDENPKGSGDGHNHHRAKNHKHNKENAQGGMSNAAGSGNSTNAPNANTNAYQSGTTGAAMSSPPAEGNAVQVFSKLVDNNDKFNTSEIICSSINCAPLTNDANEKVPLTDCTNVTYCGGCPILATSRDQCSNMKSFNPENILISSGFVDSANLYSQNSLVGVPFLWDKALFDFSKCVPDVNKFVQASKGLPNADKTEAYKHLFRLANFHIYGTKLAEDNNANGLNVSVRINNVNSDSLKPNEQFPNGNNSLPTCPLNVANFKTFNIHQTQSFAFYQRLFIPESSNLLDSRNLSVDITNDQGYHLGNYFFYAKIECPRTDPAIENWLKLQATPQTNVLQSVQNSSGAQNNNGVQNNNGAQNNNGVQVNPPGNVQLPKSTNSQGASKQRGGSHKSASSPLLLLLPIIMYFVLVN</sequence>
<dbReference type="Proteomes" id="UP000053562">
    <property type="component" value="Unassembled WGS sequence"/>
</dbReference>
<evidence type="ECO:0000313" key="3">
    <source>
        <dbReference type="EMBL" id="KMZ80327.1"/>
    </source>
</evidence>
<organism evidence="3 4">
    <name type="scientific">Plasmodium vivax India VII</name>
    <dbReference type="NCBI Taxonomy" id="1077284"/>
    <lineage>
        <taxon>Eukaryota</taxon>
        <taxon>Sar</taxon>
        <taxon>Alveolata</taxon>
        <taxon>Apicomplexa</taxon>
        <taxon>Aconoidasida</taxon>
        <taxon>Haemosporida</taxon>
        <taxon>Plasmodiidae</taxon>
        <taxon>Plasmodium</taxon>
        <taxon>Plasmodium (Plasmodium)</taxon>
    </lineage>
</organism>
<feature type="compositionally biased region" description="Low complexity" evidence="1">
    <location>
        <begin position="119"/>
        <end position="134"/>
    </location>
</feature>
<dbReference type="AlphaFoldDB" id="A0A0J9SEE4"/>
<feature type="compositionally biased region" description="Basic and acidic residues" evidence="1">
    <location>
        <begin position="169"/>
        <end position="178"/>
    </location>
</feature>
<feature type="compositionally biased region" description="Basic residues" evidence="1">
    <location>
        <begin position="135"/>
        <end position="152"/>
    </location>
</feature>
<accession>A0A0J9SEE4</accession>
<feature type="chain" id="PRO_5005322365" description="MAC/Perforin domain-containing protein" evidence="2">
    <location>
        <begin position="25"/>
        <end position="578"/>
    </location>
</feature>
<keyword evidence="2" id="KW-0732">Signal</keyword>
<feature type="compositionally biased region" description="Low complexity" evidence="1">
    <location>
        <begin position="154"/>
        <end position="166"/>
    </location>
</feature>
<name>A0A0J9SEE4_PLAVI</name>
<feature type="compositionally biased region" description="Polar residues" evidence="1">
    <location>
        <begin position="540"/>
        <end position="550"/>
    </location>
</feature>
<reference evidence="3 4" key="1">
    <citation type="submission" date="2011-08" db="EMBL/GenBank/DDBJ databases">
        <title>The Genome Sequence of Plasmodium vivax India VII.</title>
        <authorList>
            <consortium name="The Broad Institute Genome Sequencing Platform"/>
            <consortium name="The Broad Institute Genome Sequencing Center for Infectious Disease"/>
            <person name="Neafsey D."/>
            <person name="Carlton J."/>
            <person name="Barnwell J."/>
            <person name="Collins W."/>
            <person name="Escalante A."/>
            <person name="Mullikin J."/>
            <person name="Saul A."/>
            <person name="Guigo R."/>
            <person name="Camara F."/>
            <person name="Young S.K."/>
            <person name="Zeng Q."/>
            <person name="Gargeya S."/>
            <person name="Fitzgerald M."/>
            <person name="Haas B."/>
            <person name="Abouelleil A."/>
            <person name="Alvarado L."/>
            <person name="Arachchi H.M."/>
            <person name="Berlin A."/>
            <person name="Brown A."/>
            <person name="Chapman S.B."/>
            <person name="Chen Z."/>
            <person name="Dunbar C."/>
            <person name="Freedman E."/>
            <person name="Gearin G."/>
            <person name="Gellesch M."/>
            <person name="Goldberg J."/>
            <person name="Griggs A."/>
            <person name="Gujja S."/>
            <person name="Heiman D."/>
            <person name="Howarth C."/>
            <person name="Larson L."/>
            <person name="Lui A."/>
            <person name="MacDonald P.J.P."/>
            <person name="Montmayeur A."/>
            <person name="Murphy C."/>
            <person name="Neiman D."/>
            <person name="Pearson M."/>
            <person name="Priest M."/>
            <person name="Roberts A."/>
            <person name="Saif S."/>
            <person name="Shea T."/>
            <person name="Shenoy N."/>
            <person name="Sisk P."/>
            <person name="Stolte C."/>
            <person name="Sykes S."/>
            <person name="Wortman J."/>
            <person name="Nusbaum C."/>
            <person name="Birren B."/>
        </authorList>
    </citation>
    <scope>NUCLEOTIDE SEQUENCE [LARGE SCALE GENOMIC DNA]</scope>
    <source>
        <strain evidence="3 4">India VII</strain>
    </source>
</reference>
<proteinExistence type="predicted"/>
<feature type="region of interest" description="Disordered" evidence="1">
    <location>
        <begin position="83"/>
        <end position="231"/>
    </location>
</feature>
<dbReference type="EMBL" id="KQ234289">
    <property type="protein sequence ID" value="KMZ80327.1"/>
    <property type="molecule type" value="Genomic_DNA"/>
</dbReference>
<evidence type="ECO:0000256" key="2">
    <source>
        <dbReference type="SAM" id="SignalP"/>
    </source>
</evidence>
<gene>
    <name evidence="3" type="ORF">PVIIG_03231</name>
</gene>
<feature type="compositionally biased region" description="Low complexity" evidence="1">
    <location>
        <begin position="508"/>
        <end position="539"/>
    </location>
</feature>
<feature type="signal peptide" evidence="2">
    <location>
        <begin position="1"/>
        <end position="24"/>
    </location>
</feature>
<evidence type="ECO:0000256" key="1">
    <source>
        <dbReference type="SAM" id="MobiDB-lite"/>
    </source>
</evidence>
<feature type="compositionally biased region" description="Acidic residues" evidence="1">
    <location>
        <begin position="87"/>
        <end position="116"/>
    </location>
</feature>
<feature type="compositionally biased region" description="Basic residues" evidence="1">
    <location>
        <begin position="179"/>
        <end position="189"/>
    </location>
</feature>
<feature type="compositionally biased region" description="Low complexity" evidence="1">
    <location>
        <begin position="192"/>
        <end position="216"/>
    </location>
</feature>
<dbReference type="OrthoDB" id="387422at2759"/>
<evidence type="ECO:0000313" key="4">
    <source>
        <dbReference type="Proteomes" id="UP000053562"/>
    </source>
</evidence>